<keyword evidence="3" id="KW-1185">Reference proteome</keyword>
<feature type="signal peptide" evidence="1">
    <location>
        <begin position="1"/>
        <end position="23"/>
    </location>
</feature>
<organism evidence="2 3">
    <name type="scientific">Candidatus Pantoea symbiotica</name>
    <dbReference type="NCBI Taxonomy" id="1884370"/>
    <lineage>
        <taxon>Bacteria</taxon>
        <taxon>Pseudomonadati</taxon>
        <taxon>Pseudomonadota</taxon>
        <taxon>Gammaproteobacteria</taxon>
        <taxon>Enterobacterales</taxon>
        <taxon>Erwiniaceae</taxon>
        <taxon>Pantoea</taxon>
    </lineage>
</organism>
<gene>
    <name evidence="2" type="ORF">SAMN05518863_109188</name>
</gene>
<keyword evidence="1" id="KW-0732">Signal</keyword>
<sequence length="209" mass="23226">MKHFTIKAAIASLILSASFQSSAAITGTVKAWPYMESAGWKSADGYDFNKMHNALYQAEVIDNYPWTKQFLIRVRGGGSFYLADKQSKTVRHLKIEPASGFNSDLNSVYQGEDNGKGCFMAVVDGKALALSKAEDDILHSFPRVPNADQELVKAREQFKPEVVAVFPDNCVNKRQEAALNAKRSSDERALQQWAAKESLKELCRRTGNC</sequence>
<evidence type="ECO:0000313" key="2">
    <source>
        <dbReference type="EMBL" id="SFK73158.1"/>
    </source>
</evidence>
<comment type="caution">
    <text evidence="2">The sequence shown here is derived from an EMBL/GenBank/DDBJ whole genome shotgun (WGS) entry which is preliminary data.</text>
</comment>
<evidence type="ECO:0000313" key="3">
    <source>
        <dbReference type="Proteomes" id="UP000198841"/>
    </source>
</evidence>
<protein>
    <submittedName>
        <fullName evidence="2">Uncharacterized protein</fullName>
    </submittedName>
</protein>
<name>A0A1I4BWJ0_9GAMM</name>
<dbReference type="EMBL" id="FOSD01000009">
    <property type="protein sequence ID" value="SFK73158.1"/>
    <property type="molecule type" value="Genomic_DNA"/>
</dbReference>
<reference evidence="2 3" key="1">
    <citation type="submission" date="2016-10" db="EMBL/GenBank/DDBJ databases">
        <authorList>
            <person name="Varghese N."/>
            <person name="Submissions S."/>
        </authorList>
    </citation>
    <scope>NUCLEOTIDE SEQUENCE [LARGE SCALE GENOMIC DNA]</scope>
    <source>
        <strain evidence="2 3">YR512</strain>
    </source>
</reference>
<evidence type="ECO:0000256" key="1">
    <source>
        <dbReference type="SAM" id="SignalP"/>
    </source>
</evidence>
<feature type="chain" id="PRO_5045309967" evidence="1">
    <location>
        <begin position="24"/>
        <end position="209"/>
    </location>
</feature>
<accession>A0A1I4BWJ0</accession>
<proteinExistence type="predicted"/>
<dbReference type="RefSeq" id="WP_091004223.1">
    <property type="nucleotide sequence ID" value="NZ_FOSD01000009.1"/>
</dbReference>
<dbReference type="Proteomes" id="UP000198841">
    <property type="component" value="Unassembled WGS sequence"/>
</dbReference>